<organism evidence="4 5">
    <name type="scientific">Cyberlindnera fabianii</name>
    <name type="common">Yeast</name>
    <name type="synonym">Hansenula fabianii</name>
    <dbReference type="NCBI Taxonomy" id="36022"/>
    <lineage>
        <taxon>Eukaryota</taxon>
        <taxon>Fungi</taxon>
        <taxon>Dikarya</taxon>
        <taxon>Ascomycota</taxon>
        <taxon>Saccharomycotina</taxon>
        <taxon>Saccharomycetes</taxon>
        <taxon>Phaffomycetales</taxon>
        <taxon>Phaffomycetaceae</taxon>
        <taxon>Cyberlindnera</taxon>
    </lineage>
</organism>
<accession>A0A1V2L8K2</accession>
<dbReference type="Pfam" id="PF08692">
    <property type="entry name" value="Pet20"/>
    <property type="match status" value="1"/>
</dbReference>
<protein>
    <submittedName>
        <fullName evidence="4">Protein PET20, mitochondrial</fullName>
    </submittedName>
</protein>
<keyword evidence="2" id="KW-0496">Mitochondrion</keyword>
<feature type="compositionally biased region" description="Basic and acidic residues" evidence="3">
    <location>
        <begin position="212"/>
        <end position="225"/>
    </location>
</feature>
<gene>
    <name evidence="4" type="ORF">BON22_2586</name>
</gene>
<proteinExistence type="predicted"/>
<feature type="compositionally biased region" description="Low complexity" evidence="3">
    <location>
        <begin position="85"/>
        <end position="95"/>
    </location>
</feature>
<evidence type="ECO:0000256" key="2">
    <source>
        <dbReference type="ARBA" id="ARBA00023128"/>
    </source>
</evidence>
<feature type="compositionally biased region" description="Low complexity" evidence="3">
    <location>
        <begin position="41"/>
        <end position="62"/>
    </location>
</feature>
<feature type="region of interest" description="Disordered" evidence="3">
    <location>
        <begin position="1"/>
        <end position="118"/>
    </location>
</feature>
<feature type="region of interest" description="Disordered" evidence="3">
    <location>
        <begin position="212"/>
        <end position="237"/>
    </location>
</feature>
<feature type="compositionally biased region" description="Basic and acidic residues" evidence="3">
    <location>
        <begin position="99"/>
        <end position="108"/>
    </location>
</feature>
<dbReference type="STRING" id="36022.A0A1V2L8K2"/>
<dbReference type="GO" id="GO:0005739">
    <property type="term" value="C:mitochondrion"/>
    <property type="evidence" value="ECO:0007669"/>
    <property type="project" value="UniProtKB-SubCell"/>
</dbReference>
<dbReference type="VEuPathDB" id="FungiDB:BON22_2586"/>
<feature type="compositionally biased region" description="Polar residues" evidence="3">
    <location>
        <begin position="65"/>
        <end position="78"/>
    </location>
</feature>
<dbReference type="InterPro" id="IPR014804">
    <property type="entry name" value="Pet20-like"/>
</dbReference>
<evidence type="ECO:0000256" key="1">
    <source>
        <dbReference type="ARBA" id="ARBA00004173"/>
    </source>
</evidence>
<dbReference type="AlphaFoldDB" id="A0A1V2L8K2"/>
<evidence type="ECO:0000313" key="5">
    <source>
        <dbReference type="Proteomes" id="UP000189513"/>
    </source>
</evidence>
<dbReference type="OMA" id="SFYAGYR"/>
<reference evidence="5" key="1">
    <citation type="journal article" date="2017" name="Genome Announc.">
        <title>Genome sequences of Cyberlindnera fabianii 65, Pichia kudriavzevii 129, and Saccharomyces cerevisiae 131 isolated from fermented masau fruits in Zimbabwe.</title>
        <authorList>
            <person name="van Rijswijck I.M.H."/>
            <person name="Derks M.F.L."/>
            <person name="Abee T."/>
            <person name="de Ridder D."/>
            <person name="Smid E.J."/>
        </authorList>
    </citation>
    <scope>NUCLEOTIDE SEQUENCE [LARGE SCALE GENOMIC DNA]</scope>
    <source>
        <strain evidence="5">65</strain>
    </source>
</reference>
<sequence>MTSSRGLPPWPATIREVDENESWELKGGKSDTTRVATRAQSTKTTTSNSSKAVKSAVAAKVSQKGEYNTFSSNQNINQQEKRDSASTSGSASPSSQKPTPERKVKKDYSALPKVPSTSHLNPQKIIIDSFYAGYRPLAMQGLKQNLLPSKKKTLFDLGLEDEPVWAYSASGLDVFPEWDHVPMKQLKNLTPFKPPMTEEQKAKKAAEEMKMNLKEASQEQGKKEIQSVTSGPKVRKGRVKPVGHKFLLKKKKYVI</sequence>
<comment type="caution">
    <text evidence="4">The sequence shown here is derived from an EMBL/GenBank/DDBJ whole genome shotgun (WGS) entry which is preliminary data.</text>
</comment>
<feature type="compositionally biased region" description="Basic and acidic residues" evidence="3">
    <location>
        <begin position="23"/>
        <end position="32"/>
    </location>
</feature>
<name>A0A1V2L8K2_CYBFA</name>
<dbReference type="EMBL" id="MPUK01000004">
    <property type="protein sequence ID" value="ONH67626.1"/>
    <property type="molecule type" value="Genomic_DNA"/>
</dbReference>
<comment type="subcellular location">
    <subcellularLocation>
        <location evidence="1">Mitochondrion</location>
    </subcellularLocation>
</comment>
<evidence type="ECO:0000256" key="3">
    <source>
        <dbReference type="SAM" id="MobiDB-lite"/>
    </source>
</evidence>
<dbReference type="Proteomes" id="UP000189513">
    <property type="component" value="Unassembled WGS sequence"/>
</dbReference>
<keyword evidence="5" id="KW-1185">Reference proteome</keyword>
<evidence type="ECO:0000313" key="4">
    <source>
        <dbReference type="EMBL" id="ONH67626.1"/>
    </source>
</evidence>